<protein>
    <submittedName>
        <fullName evidence="2">Uncharacterized protein</fullName>
    </submittedName>
</protein>
<reference evidence="2 3" key="1">
    <citation type="journal article" date="2014" name="Agronomy (Basel)">
        <title>A Draft Genome Sequence for Ensete ventricosum, the Drought-Tolerant Tree Against Hunger.</title>
        <authorList>
            <person name="Harrison J."/>
            <person name="Moore K.A."/>
            <person name="Paszkiewicz K."/>
            <person name="Jones T."/>
            <person name="Grant M."/>
            <person name="Ambacheew D."/>
            <person name="Muzemil S."/>
            <person name="Studholme D.J."/>
        </authorList>
    </citation>
    <scope>NUCLEOTIDE SEQUENCE [LARGE SCALE GENOMIC DNA]</scope>
</reference>
<dbReference type="AlphaFoldDB" id="A0A426Y8Y7"/>
<evidence type="ECO:0000313" key="3">
    <source>
        <dbReference type="Proteomes" id="UP000287651"/>
    </source>
</evidence>
<feature type="region of interest" description="Disordered" evidence="1">
    <location>
        <begin position="1"/>
        <end position="26"/>
    </location>
</feature>
<dbReference type="Proteomes" id="UP000287651">
    <property type="component" value="Unassembled WGS sequence"/>
</dbReference>
<gene>
    <name evidence="2" type="ORF">B296_00033688</name>
</gene>
<sequence length="92" mass="9282">MRCSRQSPCQGAATPAIGATDPASGSPLRVGCWQPPPCGCAVGNLLQAGRWRSSIAGSSLAVAPTGWPQSAALCGLLPLQATAPCRWPTAPL</sequence>
<comment type="caution">
    <text evidence="2">The sequence shown here is derived from an EMBL/GenBank/DDBJ whole genome shotgun (WGS) entry which is preliminary data.</text>
</comment>
<organism evidence="2 3">
    <name type="scientific">Ensete ventricosum</name>
    <name type="common">Abyssinian banana</name>
    <name type="synonym">Musa ensete</name>
    <dbReference type="NCBI Taxonomy" id="4639"/>
    <lineage>
        <taxon>Eukaryota</taxon>
        <taxon>Viridiplantae</taxon>
        <taxon>Streptophyta</taxon>
        <taxon>Embryophyta</taxon>
        <taxon>Tracheophyta</taxon>
        <taxon>Spermatophyta</taxon>
        <taxon>Magnoliopsida</taxon>
        <taxon>Liliopsida</taxon>
        <taxon>Zingiberales</taxon>
        <taxon>Musaceae</taxon>
        <taxon>Ensete</taxon>
    </lineage>
</organism>
<accession>A0A426Y8Y7</accession>
<proteinExistence type="predicted"/>
<evidence type="ECO:0000313" key="2">
    <source>
        <dbReference type="EMBL" id="RRT48187.1"/>
    </source>
</evidence>
<evidence type="ECO:0000256" key="1">
    <source>
        <dbReference type="SAM" id="MobiDB-lite"/>
    </source>
</evidence>
<dbReference type="EMBL" id="AMZH03014115">
    <property type="protein sequence ID" value="RRT48187.1"/>
    <property type="molecule type" value="Genomic_DNA"/>
</dbReference>
<name>A0A426Y8Y7_ENSVE</name>